<keyword evidence="2" id="KW-0378">Hydrolase</keyword>
<accession>R4WCT7</accession>
<protein>
    <recommendedName>
        <fullName evidence="6">Lysozyme</fullName>
    </recommendedName>
</protein>
<reference evidence="5" key="1">
    <citation type="journal article" date="2013" name="PLoS ONE">
        <title>Gene expression in gut symbiotic organ of stinkbug affected by extracellular bacterial symbiont.</title>
        <authorList>
            <person name="Futahashi R."/>
            <person name="Tanaka K."/>
            <person name="Tanahashi M."/>
            <person name="Nikoh N."/>
            <person name="Kikuchi Y."/>
            <person name="Lee B.L."/>
            <person name="Fukatsu T."/>
        </authorList>
    </citation>
    <scope>NUCLEOTIDE SEQUENCE</scope>
    <source>
        <tissue evidence="5">Midgut</tissue>
    </source>
</reference>
<evidence type="ECO:0000256" key="2">
    <source>
        <dbReference type="ARBA" id="ARBA00022801"/>
    </source>
</evidence>
<dbReference type="PANTHER" id="PTHR34135:SF2">
    <property type="entry name" value="LYSOZYME"/>
    <property type="match status" value="1"/>
</dbReference>
<dbReference type="InterPro" id="IPR017853">
    <property type="entry name" value="GH"/>
</dbReference>
<organism evidence="5">
    <name type="scientific">Riptortus pedestris</name>
    <name type="common">Bean bug</name>
    <dbReference type="NCBI Taxonomy" id="329032"/>
    <lineage>
        <taxon>Eukaryota</taxon>
        <taxon>Metazoa</taxon>
        <taxon>Ecdysozoa</taxon>
        <taxon>Arthropoda</taxon>
        <taxon>Hexapoda</taxon>
        <taxon>Insecta</taxon>
        <taxon>Pterygota</taxon>
        <taxon>Neoptera</taxon>
        <taxon>Paraneoptera</taxon>
        <taxon>Hemiptera</taxon>
        <taxon>Heteroptera</taxon>
        <taxon>Panheteroptera</taxon>
        <taxon>Pentatomomorpha</taxon>
        <taxon>Coreoidea</taxon>
        <taxon>Alydidae</taxon>
        <taxon>Riptortus</taxon>
    </lineage>
</organism>
<evidence type="ECO:0000256" key="1">
    <source>
        <dbReference type="ARBA" id="ARBA00010646"/>
    </source>
</evidence>
<feature type="signal peptide" evidence="4">
    <location>
        <begin position="1"/>
        <end position="17"/>
    </location>
</feature>
<keyword evidence="4" id="KW-0732">Signal</keyword>
<comment type="similarity">
    <text evidence="1">Belongs to the glycosyl hydrolase 25 family.</text>
</comment>
<dbReference type="EMBL" id="AK416984">
    <property type="protein sequence ID" value="BAN20199.1"/>
    <property type="molecule type" value="mRNA"/>
</dbReference>
<dbReference type="CDD" id="cd00599">
    <property type="entry name" value="GH25_muramidase"/>
    <property type="match status" value="1"/>
</dbReference>
<evidence type="ECO:0008006" key="6">
    <source>
        <dbReference type="Google" id="ProtNLM"/>
    </source>
</evidence>
<dbReference type="InterPro" id="IPR018077">
    <property type="entry name" value="Glyco_hydro_fam25_subgr"/>
</dbReference>
<dbReference type="InterPro" id="IPR002053">
    <property type="entry name" value="Glyco_hydro_25"/>
</dbReference>
<evidence type="ECO:0000256" key="3">
    <source>
        <dbReference type="ARBA" id="ARBA00023295"/>
    </source>
</evidence>
<proteinExistence type="evidence at transcript level"/>
<dbReference type="GO" id="GO:0016052">
    <property type="term" value="P:carbohydrate catabolic process"/>
    <property type="evidence" value="ECO:0007669"/>
    <property type="project" value="TreeGrafter"/>
</dbReference>
<dbReference type="GO" id="GO:0009253">
    <property type="term" value="P:peptidoglycan catabolic process"/>
    <property type="evidence" value="ECO:0007669"/>
    <property type="project" value="InterPro"/>
</dbReference>
<dbReference type="Gene3D" id="3.20.20.80">
    <property type="entry name" value="Glycosidases"/>
    <property type="match status" value="1"/>
</dbReference>
<dbReference type="AlphaFoldDB" id="R4WCT7"/>
<dbReference type="GO" id="GO:0016998">
    <property type="term" value="P:cell wall macromolecule catabolic process"/>
    <property type="evidence" value="ECO:0007669"/>
    <property type="project" value="InterPro"/>
</dbReference>
<evidence type="ECO:0000313" key="5">
    <source>
        <dbReference type="EMBL" id="BAN20199.1"/>
    </source>
</evidence>
<dbReference type="Pfam" id="PF01183">
    <property type="entry name" value="Glyco_hydro_25"/>
    <property type="match status" value="1"/>
</dbReference>
<evidence type="ECO:0000256" key="4">
    <source>
        <dbReference type="SAM" id="SignalP"/>
    </source>
</evidence>
<keyword evidence="3" id="KW-0326">Glycosidase</keyword>
<dbReference type="SUPFAM" id="SSF51445">
    <property type="entry name" value="(Trans)glycosidases"/>
    <property type="match status" value="1"/>
</dbReference>
<feature type="chain" id="PRO_5004372306" description="Lysozyme" evidence="4">
    <location>
        <begin position="18"/>
        <end position="221"/>
    </location>
</feature>
<dbReference type="GO" id="GO:0003796">
    <property type="term" value="F:lysozyme activity"/>
    <property type="evidence" value="ECO:0007669"/>
    <property type="project" value="InterPro"/>
</dbReference>
<dbReference type="SMART" id="SM00641">
    <property type="entry name" value="Glyco_25"/>
    <property type="match status" value="1"/>
</dbReference>
<sequence>MKVLFIIVGCFVIQANSIVNKVVDISHWNKINFKLAKEDGILGVIHKATQGLEYIDPTYRDRSKAAKKQGLLWGAYHFGVRASGIYQADHFFRAVGNRSDVLLALDIEPNGNNTMTLGQAEEFVLALVDLTHRHPIIYGSASFLSSYLGESVILRRCNLWVAHYTYDSQPRLPRGATSWLFWQYTDGVKGNKPRKVKGIGPCDRDKFNGTEQTLVNNWGHF</sequence>
<name>R4WCT7_RIPPE</name>
<dbReference type="PANTHER" id="PTHR34135">
    <property type="entry name" value="LYSOZYME"/>
    <property type="match status" value="1"/>
</dbReference>
<dbReference type="PROSITE" id="PS51904">
    <property type="entry name" value="GLYCOSYL_HYDROL_F25_2"/>
    <property type="match status" value="1"/>
</dbReference>